<evidence type="ECO:0000313" key="12">
    <source>
        <dbReference type="EMBL" id="ORA64760.1"/>
    </source>
</evidence>
<evidence type="ECO:0000256" key="7">
    <source>
        <dbReference type="ARBA" id="ARBA00023204"/>
    </source>
</evidence>
<comment type="function">
    <text evidence="9">Involved in the cellular defense against the biological effects of O6-methylguanine (O6-MeG) and O4-methylthymine (O4-MeT) in DNA. Repairs the methylated nucleobase in DNA by stoichiometrically transferring the methyl group to a cysteine residue in the enzyme. This is a suicide reaction: the enzyme is irreversibly inactivated.</text>
</comment>
<feature type="domain" description="Methylated-DNA-[protein]-cysteine S-methyltransferase DNA binding" evidence="10">
    <location>
        <begin position="75"/>
        <end position="154"/>
    </location>
</feature>
<comment type="subcellular location">
    <subcellularLocation>
        <location evidence="9">Cytoplasm</location>
    </subcellularLocation>
</comment>
<dbReference type="Proteomes" id="UP000192801">
    <property type="component" value="Unassembled WGS sequence"/>
</dbReference>
<comment type="catalytic activity">
    <reaction evidence="8 9">
        <text>a 6-O-methyl-2'-deoxyguanosine in DNA + L-cysteinyl-[protein] = S-methyl-L-cysteinyl-[protein] + a 2'-deoxyguanosine in DNA</text>
        <dbReference type="Rhea" id="RHEA:24000"/>
        <dbReference type="Rhea" id="RHEA-COMP:10131"/>
        <dbReference type="Rhea" id="RHEA-COMP:10132"/>
        <dbReference type="Rhea" id="RHEA-COMP:11367"/>
        <dbReference type="Rhea" id="RHEA-COMP:11368"/>
        <dbReference type="ChEBI" id="CHEBI:29950"/>
        <dbReference type="ChEBI" id="CHEBI:82612"/>
        <dbReference type="ChEBI" id="CHEBI:85445"/>
        <dbReference type="ChEBI" id="CHEBI:85448"/>
        <dbReference type="EC" id="2.1.1.63"/>
    </reaction>
</comment>
<dbReference type="OrthoDB" id="9802228at2"/>
<dbReference type="SUPFAM" id="SSF53155">
    <property type="entry name" value="Methylated DNA-protein cysteine methyltransferase domain"/>
    <property type="match status" value="1"/>
</dbReference>
<keyword evidence="13" id="KW-1185">Reference proteome</keyword>
<dbReference type="EMBL" id="MVHS01000072">
    <property type="protein sequence ID" value="ORA64760.1"/>
    <property type="molecule type" value="Genomic_DNA"/>
</dbReference>
<gene>
    <name evidence="12" type="ORF">BST26_19680</name>
</gene>
<keyword evidence="4 9" id="KW-0489">Methyltransferase</keyword>
<name>A0A1X0CZ22_9MYCO</name>
<keyword evidence="6 9" id="KW-0227">DNA damage</keyword>
<sequence length="163" mass="17727">MTSYRIIDSPIGPLTLAGDDGTLTHLRMVDQTYEPDRDDWIRDDTAFATAVEQLDAYFAGDLHEFDIPMAMDGTEFQRRVWQALCTIPYGETRSYGEIAAQIGSPGASRAVGLANGHNPIAVIVPCHRVIGANGSLTGYGGGLDRKKLLLALERESSQPALFD</sequence>
<dbReference type="STRING" id="444597.BST26_19680"/>
<accession>A0A1X0CZ22</accession>
<feature type="active site" description="Nucleophile; methyl group acceptor" evidence="9">
    <location>
        <position position="126"/>
    </location>
</feature>
<dbReference type="GO" id="GO:0005737">
    <property type="term" value="C:cytoplasm"/>
    <property type="evidence" value="ECO:0007669"/>
    <property type="project" value="UniProtKB-SubCell"/>
</dbReference>
<dbReference type="PANTHER" id="PTHR10815:SF5">
    <property type="entry name" value="METHYLATED-DNA--PROTEIN-CYSTEINE METHYLTRANSFERASE"/>
    <property type="match status" value="1"/>
</dbReference>
<dbReference type="InterPro" id="IPR036631">
    <property type="entry name" value="MGMT_N_sf"/>
</dbReference>
<dbReference type="Gene3D" id="1.10.10.10">
    <property type="entry name" value="Winged helix-like DNA-binding domain superfamily/Winged helix DNA-binding domain"/>
    <property type="match status" value="1"/>
</dbReference>
<reference evidence="12 13" key="1">
    <citation type="submission" date="2016-12" db="EMBL/GenBank/DDBJ databases">
        <title>The new phylogeny of genus Mycobacterium.</title>
        <authorList>
            <person name="Tortoli E."/>
            <person name="Trovato A."/>
            <person name="Cirillo D.M."/>
        </authorList>
    </citation>
    <scope>NUCLEOTIDE SEQUENCE [LARGE SCALE GENOMIC DNA]</scope>
    <source>
        <strain evidence="12 13">DSM 45130</strain>
    </source>
</reference>
<comment type="caution">
    <text evidence="12">The sequence shown here is derived from an EMBL/GenBank/DDBJ whole genome shotgun (WGS) entry which is preliminary data.</text>
</comment>
<evidence type="ECO:0000256" key="5">
    <source>
        <dbReference type="ARBA" id="ARBA00022679"/>
    </source>
</evidence>
<comment type="similarity">
    <text evidence="2 9">Belongs to the MGMT family.</text>
</comment>
<keyword evidence="3 9" id="KW-0963">Cytoplasm</keyword>
<evidence type="ECO:0000259" key="10">
    <source>
        <dbReference type="Pfam" id="PF01035"/>
    </source>
</evidence>
<evidence type="ECO:0000256" key="8">
    <source>
        <dbReference type="ARBA" id="ARBA00049348"/>
    </source>
</evidence>
<evidence type="ECO:0000256" key="9">
    <source>
        <dbReference type="HAMAP-Rule" id="MF_00772"/>
    </source>
</evidence>
<dbReference type="InterPro" id="IPR001497">
    <property type="entry name" value="MethylDNA_cys_MeTrfase_AS"/>
</dbReference>
<dbReference type="SUPFAM" id="SSF46767">
    <property type="entry name" value="Methylated DNA-protein cysteine methyltransferase, C-terminal domain"/>
    <property type="match status" value="1"/>
</dbReference>
<dbReference type="HAMAP" id="MF_00772">
    <property type="entry name" value="OGT"/>
    <property type="match status" value="1"/>
</dbReference>
<comment type="miscellaneous">
    <text evidence="9">This enzyme catalyzes only one turnover and therefore is not strictly catalytic. According to one definition, an enzyme is a biocatalyst that acts repeatedly and over many reaction cycles.</text>
</comment>
<evidence type="ECO:0000256" key="1">
    <source>
        <dbReference type="ARBA" id="ARBA00001286"/>
    </source>
</evidence>
<dbReference type="AlphaFoldDB" id="A0A1X0CZ22"/>
<dbReference type="InterPro" id="IPR023546">
    <property type="entry name" value="MGMT"/>
</dbReference>
<dbReference type="InterPro" id="IPR036388">
    <property type="entry name" value="WH-like_DNA-bd_sf"/>
</dbReference>
<dbReference type="InterPro" id="IPR036217">
    <property type="entry name" value="MethylDNA_cys_MeTrfase_DNAb"/>
</dbReference>
<evidence type="ECO:0000259" key="11">
    <source>
        <dbReference type="Pfam" id="PF02870"/>
    </source>
</evidence>
<dbReference type="InterPro" id="IPR014048">
    <property type="entry name" value="MethylDNA_cys_MeTrfase_DNA-bd"/>
</dbReference>
<dbReference type="RefSeq" id="WP_083033411.1">
    <property type="nucleotide sequence ID" value="NZ_AP022618.1"/>
</dbReference>
<dbReference type="GO" id="GO:0006307">
    <property type="term" value="P:DNA alkylation repair"/>
    <property type="evidence" value="ECO:0007669"/>
    <property type="project" value="UniProtKB-UniRule"/>
</dbReference>
<dbReference type="Pfam" id="PF01035">
    <property type="entry name" value="DNA_binding_1"/>
    <property type="match status" value="1"/>
</dbReference>
<evidence type="ECO:0000256" key="4">
    <source>
        <dbReference type="ARBA" id="ARBA00022603"/>
    </source>
</evidence>
<proteinExistence type="inferred from homology"/>
<dbReference type="GO" id="GO:0003908">
    <property type="term" value="F:methylated-DNA-[protein]-cysteine S-methyltransferase activity"/>
    <property type="evidence" value="ECO:0007669"/>
    <property type="project" value="UniProtKB-UniRule"/>
</dbReference>
<dbReference type="Pfam" id="PF02870">
    <property type="entry name" value="Methyltransf_1N"/>
    <property type="match status" value="1"/>
</dbReference>
<dbReference type="FunFam" id="1.10.10.10:FF:000214">
    <property type="entry name" value="Methylated-DNA--protein-cysteine methyltransferase"/>
    <property type="match status" value="1"/>
</dbReference>
<comment type="catalytic activity">
    <reaction evidence="1 9">
        <text>a 4-O-methyl-thymidine in DNA + L-cysteinyl-[protein] = a thymidine in DNA + S-methyl-L-cysteinyl-[protein]</text>
        <dbReference type="Rhea" id="RHEA:53428"/>
        <dbReference type="Rhea" id="RHEA-COMP:10131"/>
        <dbReference type="Rhea" id="RHEA-COMP:10132"/>
        <dbReference type="Rhea" id="RHEA-COMP:13555"/>
        <dbReference type="Rhea" id="RHEA-COMP:13556"/>
        <dbReference type="ChEBI" id="CHEBI:29950"/>
        <dbReference type="ChEBI" id="CHEBI:82612"/>
        <dbReference type="ChEBI" id="CHEBI:137386"/>
        <dbReference type="ChEBI" id="CHEBI:137387"/>
        <dbReference type="EC" id="2.1.1.63"/>
    </reaction>
</comment>
<keyword evidence="7 9" id="KW-0234">DNA repair</keyword>
<evidence type="ECO:0000313" key="13">
    <source>
        <dbReference type="Proteomes" id="UP000192801"/>
    </source>
</evidence>
<dbReference type="PANTHER" id="PTHR10815">
    <property type="entry name" value="METHYLATED-DNA--PROTEIN-CYSTEINE METHYLTRANSFERASE"/>
    <property type="match status" value="1"/>
</dbReference>
<keyword evidence="5 9" id="KW-0808">Transferase</keyword>
<dbReference type="EC" id="2.1.1.63" evidence="9"/>
<evidence type="ECO:0000256" key="2">
    <source>
        <dbReference type="ARBA" id="ARBA00008711"/>
    </source>
</evidence>
<organism evidence="12 13">
    <name type="scientific">Mycolicibacterium insubricum</name>
    <dbReference type="NCBI Taxonomy" id="444597"/>
    <lineage>
        <taxon>Bacteria</taxon>
        <taxon>Bacillati</taxon>
        <taxon>Actinomycetota</taxon>
        <taxon>Actinomycetes</taxon>
        <taxon>Mycobacteriales</taxon>
        <taxon>Mycobacteriaceae</taxon>
        <taxon>Mycolicibacterium</taxon>
    </lineage>
</organism>
<dbReference type="NCBIfam" id="TIGR00589">
    <property type="entry name" value="ogt"/>
    <property type="match status" value="1"/>
</dbReference>
<feature type="domain" description="Methylguanine DNA methyltransferase ribonuclease-like" evidence="11">
    <location>
        <begin position="4"/>
        <end position="69"/>
    </location>
</feature>
<dbReference type="CDD" id="cd06445">
    <property type="entry name" value="ATase"/>
    <property type="match status" value="1"/>
</dbReference>
<evidence type="ECO:0000256" key="3">
    <source>
        <dbReference type="ARBA" id="ARBA00022490"/>
    </source>
</evidence>
<dbReference type="GO" id="GO:0032259">
    <property type="term" value="P:methylation"/>
    <property type="evidence" value="ECO:0007669"/>
    <property type="project" value="UniProtKB-KW"/>
</dbReference>
<evidence type="ECO:0000256" key="6">
    <source>
        <dbReference type="ARBA" id="ARBA00022763"/>
    </source>
</evidence>
<dbReference type="InterPro" id="IPR008332">
    <property type="entry name" value="MethylG_MeTrfase_N"/>
</dbReference>
<protein>
    <recommendedName>
        <fullName evidence="9">Methylated-DNA--protein-cysteine methyltransferase</fullName>
        <ecNumber evidence="9">2.1.1.63</ecNumber>
    </recommendedName>
    <alternativeName>
        <fullName evidence="9">6-O-methylguanine-DNA methyltransferase</fullName>
        <shortName evidence="9">MGMT</shortName>
    </alternativeName>
    <alternativeName>
        <fullName evidence="9">O-6-methylguanine-DNA-alkyltransferase</fullName>
    </alternativeName>
</protein>
<dbReference type="PROSITE" id="PS00374">
    <property type="entry name" value="MGMT"/>
    <property type="match status" value="1"/>
</dbReference>
<dbReference type="Gene3D" id="3.30.160.70">
    <property type="entry name" value="Methylated DNA-protein cysteine methyltransferase domain"/>
    <property type="match status" value="1"/>
</dbReference>